<evidence type="ECO:0000313" key="1">
    <source>
        <dbReference type="EMBL" id="CAA9317776.1"/>
    </source>
</evidence>
<reference evidence="1" key="1">
    <citation type="submission" date="2020-02" db="EMBL/GenBank/DDBJ databases">
        <authorList>
            <person name="Meier V. D."/>
        </authorList>
    </citation>
    <scope>NUCLEOTIDE SEQUENCE</scope>
    <source>
        <strain evidence="1">AVDCRST_MAG93</strain>
    </source>
</reference>
<dbReference type="AlphaFoldDB" id="A0A6J4L2S3"/>
<accession>A0A6J4L2S3</accession>
<gene>
    <name evidence="1" type="ORF">AVDCRST_MAG93-5594</name>
</gene>
<proteinExistence type="predicted"/>
<dbReference type="EMBL" id="CADCTR010001887">
    <property type="protein sequence ID" value="CAA9317776.1"/>
    <property type="molecule type" value="Genomic_DNA"/>
</dbReference>
<sequence length="38" mass="4235">MTPSCPQPLTLTWGLIQHAPKRCSEHLFKGVIHHLSGI</sequence>
<name>A0A6J4L2S3_9CHLR</name>
<protein>
    <submittedName>
        <fullName evidence="1">Uncharacterized protein</fullName>
    </submittedName>
</protein>
<organism evidence="1">
    <name type="scientific">uncultured Chloroflexia bacterium</name>
    <dbReference type="NCBI Taxonomy" id="1672391"/>
    <lineage>
        <taxon>Bacteria</taxon>
        <taxon>Bacillati</taxon>
        <taxon>Chloroflexota</taxon>
        <taxon>Chloroflexia</taxon>
        <taxon>environmental samples</taxon>
    </lineage>
</organism>